<evidence type="ECO:0000256" key="2">
    <source>
        <dbReference type="ARBA" id="ARBA00004141"/>
    </source>
</evidence>
<reference evidence="17" key="1">
    <citation type="journal article" date="2014" name="BMC Genomics">
        <title>Characterizing the developmental transcriptome of the oriental fruit fly, Bactrocera dorsalis (Diptera: Tephritidae) through comparative genomic analysis with Drosophila melanogaster utilizing modENCODE datasets.</title>
        <authorList>
            <person name="Geib S.M."/>
            <person name="Calla B."/>
            <person name="Hall B."/>
            <person name="Hou S."/>
            <person name="Manoukis N.C."/>
        </authorList>
    </citation>
    <scope>NUCLEOTIDE SEQUENCE</scope>
    <source>
        <strain evidence="17">Punador</strain>
    </source>
</reference>
<evidence type="ECO:0000256" key="6">
    <source>
        <dbReference type="ARBA" id="ARBA00022982"/>
    </source>
</evidence>
<dbReference type="GO" id="GO:0140571">
    <property type="term" value="F:transmembrane ascorbate ferrireductase activity"/>
    <property type="evidence" value="ECO:0007669"/>
    <property type="project" value="TreeGrafter"/>
</dbReference>
<gene>
    <name evidence="17" type="primary">FRRS1</name>
</gene>
<evidence type="ECO:0000256" key="9">
    <source>
        <dbReference type="ARBA" id="ARBA00023136"/>
    </source>
</evidence>
<feature type="region of interest" description="Disordered" evidence="11">
    <location>
        <begin position="185"/>
        <end position="206"/>
    </location>
</feature>
<keyword evidence="5 12" id="KW-0812">Transmembrane</keyword>
<feature type="domain" description="Cytochrome b561" evidence="15">
    <location>
        <begin position="366"/>
        <end position="566"/>
    </location>
</feature>
<evidence type="ECO:0000256" key="5">
    <source>
        <dbReference type="ARBA" id="ARBA00022692"/>
    </source>
</evidence>
<evidence type="ECO:0000256" key="10">
    <source>
        <dbReference type="ARBA" id="ARBA00023180"/>
    </source>
</evidence>
<dbReference type="Pfam" id="PF02014">
    <property type="entry name" value="Reeler"/>
    <property type="match status" value="1"/>
</dbReference>
<evidence type="ECO:0000256" key="13">
    <source>
        <dbReference type="SAM" id="SignalP"/>
    </source>
</evidence>
<dbReference type="Pfam" id="PF03351">
    <property type="entry name" value="DOMON"/>
    <property type="match status" value="1"/>
</dbReference>
<keyword evidence="8" id="KW-0408">Iron</keyword>
<dbReference type="Gene3D" id="1.20.120.1770">
    <property type="match status" value="1"/>
</dbReference>
<evidence type="ECO:0000256" key="3">
    <source>
        <dbReference type="ARBA" id="ARBA00009195"/>
    </source>
</evidence>
<dbReference type="AlphaFoldDB" id="A0A034VSM5"/>
<evidence type="ECO:0000256" key="4">
    <source>
        <dbReference type="ARBA" id="ARBA00022448"/>
    </source>
</evidence>
<keyword evidence="10" id="KW-0325">Glycoprotein</keyword>
<dbReference type="PANTHER" id="PTHR45828:SF38">
    <property type="entry name" value="FERRIC-CHELATE REDUCTASE 1 HOMOLOG-RELATED"/>
    <property type="match status" value="1"/>
</dbReference>
<dbReference type="SMART" id="SM00665">
    <property type="entry name" value="B561"/>
    <property type="match status" value="1"/>
</dbReference>
<dbReference type="InterPro" id="IPR051237">
    <property type="entry name" value="Ferric-chelate_Red/DefProt"/>
</dbReference>
<feature type="signal peptide" evidence="13">
    <location>
        <begin position="1"/>
        <end position="28"/>
    </location>
</feature>
<feature type="transmembrane region" description="Helical" evidence="12">
    <location>
        <begin position="476"/>
        <end position="496"/>
    </location>
</feature>
<evidence type="ECO:0000256" key="12">
    <source>
        <dbReference type="SAM" id="Phobius"/>
    </source>
</evidence>
<dbReference type="CDD" id="cd08760">
    <property type="entry name" value="Cyt_b561_FRRS1_like"/>
    <property type="match status" value="1"/>
</dbReference>
<keyword evidence="13" id="KW-0732">Signal</keyword>
<keyword evidence="4" id="KW-0813">Transport</keyword>
<dbReference type="SMART" id="SM00664">
    <property type="entry name" value="DoH"/>
    <property type="match status" value="1"/>
</dbReference>
<dbReference type="PANTHER" id="PTHR45828">
    <property type="entry name" value="CYTOCHROME B561/FERRIC REDUCTASE TRANSMEMBRANE"/>
    <property type="match status" value="1"/>
</dbReference>
<comment type="similarity">
    <text evidence="3">Belongs to the FRRS1 family.</text>
</comment>
<sequence length="649" mass="71180">MFAHKRSSLALSVVLIAVQMLSWTPTMSLRQGAPETVCDTMLPFHGGGIPPRDSLPPFRIETSSSVIGQGQTMRVDIVGVPPGLSFAGFVVQARNRNSPHQIIGQFNPPSDGSAKLMNCENSVGNSVTHTNPGPKQSVSLEWLSPVDFLGDVVFNATVAQAYDSFWVGIPSDPVQIVRRDTTDTYPQTTRKPYVTPPPRGPYTPQTEVPQVRATAEDPLYADCGVSKTCFGFPDGCIATKSCKAMSAITVRGDVYEFELKTGSDGAAYVALGLSEDAKMGDDLVTECVPQNGQVNLYSSYTAGAPNYAANRANVPQNKARLLESSVVDGIIYCKVQRDVVTQVQGKTFDLLNNNYHLLVASGTGLKENSVGYHDIGRLPSGSPINLAVVQDLSGSSTLLLRLHGAFMVIAWIGTTSLGIILARYFKQTWVGKQICGKDQWFVWHRACMVTTWSLTVVAFIIIFVEIGEWSGERNPHAILGTITTIICFIQPIGALFRPAPNSKNRPLFNWTHWLGGNLAHILSIVTIFFAVKLTKAELPEWMDWILVAFVVVHVIVHLIYSIFLCMQIAGCFADRQQTQNVNAFQMSDMGHHGMRNGHRMERKMDAPYAGFRKGLLAAYIIWVVLFVVALVLIVVLAPIEETFNKLKSN</sequence>
<feature type="transmembrane region" description="Helical" evidence="12">
    <location>
        <begin position="446"/>
        <end position="464"/>
    </location>
</feature>
<feature type="transmembrane region" description="Helical" evidence="12">
    <location>
        <begin position="616"/>
        <end position="639"/>
    </location>
</feature>
<dbReference type="GO" id="GO:0016020">
    <property type="term" value="C:membrane"/>
    <property type="evidence" value="ECO:0007669"/>
    <property type="project" value="UniProtKB-SubCell"/>
</dbReference>
<feature type="transmembrane region" description="Helical" evidence="12">
    <location>
        <begin position="508"/>
        <end position="532"/>
    </location>
</feature>
<evidence type="ECO:0000256" key="8">
    <source>
        <dbReference type="ARBA" id="ARBA00023004"/>
    </source>
</evidence>
<feature type="chain" id="PRO_5001556925" evidence="13">
    <location>
        <begin position="29"/>
        <end position="649"/>
    </location>
</feature>
<feature type="domain" description="DOMON" evidence="14">
    <location>
        <begin position="242"/>
        <end position="362"/>
    </location>
</feature>
<dbReference type="CDD" id="cd08544">
    <property type="entry name" value="Reeler"/>
    <property type="match status" value="1"/>
</dbReference>
<comment type="cofactor">
    <cofactor evidence="1">
        <name>heme b</name>
        <dbReference type="ChEBI" id="CHEBI:60344"/>
    </cofactor>
</comment>
<protein>
    <submittedName>
        <fullName evidence="17">Putative ferric-chelate reductase 1-like protein</fullName>
    </submittedName>
</protein>
<name>A0A034VSM5_BACDO</name>
<feature type="transmembrane region" description="Helical" evidence="12">
    <location>
        <begin position="544"/>
        <end position="566"/>
    </location>
</feature>
<evidence type="ECO:0000259" key="16">
    <source>
        <dbReference type="PROSITE" id="PS51019"/>
    </source>
</evidence>
<dbReference type="Gene3D" id="2.60.40.4060">
    <property type="entry name" value="Reeler domain"/>
    <property type="match status" value="1"/>
</dbReference>
<dbReference type="InterPro" id="IPR006593">
    <property type="entry name" value="Cyt_b561/ferric_Rdtase_TM"/>
</dbReference>
<keyword evidence="7 12" id="KW-1133">Transmembrane helix</keyword>
<dbReference type="EMBL" id="GAKP01014394">
    <property type="protein sequence ID" value="JAC44558.1"/>
    <property type="molecule type" value="Transcribed_RNA"/>
</dbReference>
<keyword evidence="6" id="KW-0249">Electron transport</keyword>
<evidence type="ECO:0000256" key="7">
    <source>
        <dbReference type="ARBA" id="ARBA00022989"/>
    </source>
</evidence>
<keyword evidence="9 12" id="KW-0472">Membrane</keyword>
<dbReference type="InterPro" id="IPR042307">
    <property type="entry name" value="Reeler_sf"/>
</dbReference>
<evidence type="ECO:0000256" key="1">
    <source>
        <dbReference type="ARBA" id="ARBA00001970"/>
    </source>
</evidence>
<comment type="subcellular location">
    <subcellularLocation>
        <location evidence="2">Membrane</location>
        <topology evidence="2">Multi-pass membrane protein</topology>
    </subcellularLocation>
</comment>
<dbReference type="CDD" id="cd09628">
    <property type="entry name" value="DOMON_SDR_2_like"/>
    <property type="match status" value="1"/>
</dbReference>
<accession>A0A034VSM5</accession>
<proteinExistence type="inferred from homology"/>
<organism evidence="17">
    <name type="scientific">Bactrocera dorsalis</name>
    <name type="common">Oriental fruit fly</name>
    <name type="synonym">Dacus dorsalis</name>
    <dbReference type="NCBI Taxonomy" id="27457"/>
    <lineage>
        <taxon>Eukaryota</taxon>
        <taxon>Metazoa</taxon>
        <taxon>Ecdysozoa</taxon>
        <taxon>Arthropoda</taxon>
        <taxon>Hexapoda</taxon>
        <taxon>Insecta</taxon>
        <taxon>Pterygota</taxon>
        <taxon>Neoptera</taxon>
        <taxon>Endopterygota</taxon>
        <taxon>Diptera</taxon>
        <taxon>Brachycera</taxon>
        <taxon>Muscomorpha</taxon>
        <taxon>Tephritoidea</taxon>
        <taxon>Tephritidae</taxon>
        <taxon>Bactrocera</taxon>
        <taxon>Bactrocera</taxon>
    </lineage>
</organism>
<dbReference type="PROSITE" id="PS51019">
    <property type="entry name" value="REELIN"/>
    <property type="match status" value="1"/>
</dbReference>
<feature type="domain" description="Reelin" evidence="16">
    <location>
        <begin position="23"/>
        <end position="192"/>
    </location>
</feature>
<dbReference type="InterPro" id="IPR005018">
    <property type="entry name" value="DOMON_domain"/>
</dbReference>
<feature type="transmembrane region" description="Helical" evidence="12">
    <location>
        <begin position="402"/>
        <end position="425"/>
    </location>
</feature>
<evidence type="ECO:0000259" key="15">
    <source>
        <dbReference type="PROSITE" id="PS50939"/>
    </source>
</evidence>
<evidence type="ECO:0000256" key="11">
    <source>
        <dbReference type="SAM" id="MobiDB-lite"/>
    </source>
</evidence>
<dbReference type="InterPro" id="IPR002861">
    <property type="entry name" value="Reeler_dom"/>
</dbReference>
<evidence type="ECO:0000259" key="14">
    <source>
        <dbReference type="PROSITE" id="PS50836"/>
    </source>
</evidence>
<dbReference type="PROSITE" id="PS50939">
    <property type="entry name" value="CYTOCHROME_B561"/>
    <property type="match status" value="1"/>
</dbReference>
<dbReference type="OrthoDB" id="6372137at2759"/>
<dbReference type="PROSITE" id="PS50836">
    <property type="entry name" value="DOMON"/>
    <property type="match status" value="1"/>
</dbReference>
<evidence type="ECO:0000313" key="17">
    <source>
        <dbReference type="EMBL" id="JAC44558.1"/>
    </source>
</evidence>